<dbReference type="PROSITE" id="PS50109">
    <property type="entry name" value="HIS_KIN"/>
    <property type="match status" value="1"/>
</dbReference>
<evidence type="ECO:0000259" key="7">
    <source>
        <dbReference type="PROSITE" id="PS50109"/>
    </source>
</evidence>
<dbReference type="InterPro" id="IPR003661">
    <property type="entry name" value="HisK_dim/P_dom"/>
</dbReference>
<feature type="domain" description="PAS" evidence="8">
    <location>
        <begin position="473"/>
        <end position="543"/>
    </location>
</feature>
<sequence length="843" mass="95522">MAPRNFAPDGFSQTLLDVSLTAFMLLRPNTESGSQGPADFTVEYLNPAGQRMLGLPERPPQSFRTYFPSTEETGVMDFYRHMYKTGQAGCHAVNYQYDGLDNYFRISAQRHGELLVVSFTDTADQNRTPVEEALRESQARERAALAEAETQRQQLQELFRNVPAYIAKLEGPELRYTMINPLLQRLIGKRDVIGLPIRDALPEIEGQPFFDMLEEVLRTGEAIYGSEQVAYLDIEGTGRLEPRYFNFVYQPIQDGAANVTGVLIFAYDVSEQVEARQHVQNLNEELAAANEELYAANEEFLSNNAELQSAQQELQILNQELEIRVTQRTHEAQQARAEAELQRANLERLFMQAPAAICILSGPDLVFDLVNPAYQRLLPGRRLLGRPFLEAVPELAQHSSVEVFRRIFRTGITHEELGMHVPVVRTEDGVLEDRYFNYVQQPRFDEEGHIDGVLVFAFEVTEQVQARQASDASAQQLRLLTDALPVLIGYLDKEQKYQFANHAYEAWFNQKPSALLGRPVREVVGEEAYSAVLKYIEGALAGQRQDFEARMPYREGFTKYIHTSYIPEIRNGEVAGFYTLVTDITEQVEARQYVAETNEQLRRSNAELDALNQQLSHTNIDLDNFIYSASHDLKAPITNIEGLLDVLERQLPDSVLNDPEVAPVLTMMQDSVDRFKRTIDYLSDVTKLQKEHEQLPIDIRLADVIDDVCQDLQPLIAETGAQVEVDVSRCPSVSFSLRNLRSVVYNLLSNALKYRHPNRAPLVRIYCREEGQYTVLSVQDNGLGLEPHQHAQLFTMFRRLHSHVEGSGVGLYMVKRSVENAGGKVSVESELGAGSVFSVYFPR</sequence>
<dbReference type="InterPro" id="IPR004358">
    <property type="entry name" value="Sig_transdc_His_kin-like_C"/>
</dbReference>
<dbReference type="InterPro" id="IPR036097">
    <property type="entry name" value="HisK_dim/P_sf"/>
</dbReference>
<keyword evidence="3" id="KW-0597">Phosphoprotein</keyword>
<dbReference type="EMBL" id="BAABHA010000008">
    <property type="protein sequence ID" value="GAA4383984.1"/>
    <property type="molecule type" value="Genomic_DNA"/>
</dbReference>
<dbReference type="PROSITE" id="PS50113">
    <property type="entry name" value="PAC"/>
    <property type="match status" value="1"/>
</dbReference>
<dbReference type="Pfam" id="PF00512">
    <property type="entry name" value="HisKA"/>
    <property type="match status" value="1"/>
</dbReference>
<dbReference type="InterPro" id="IPR035965">
    <property type="entry name" value="PAS-like_dom_sf"/>
</dbReference>
<evidence type="ECO:0000259" key="9">
    <source>
        <dbReference type="PROSITE" id="PS50113"/>
    </source>
</evidence>
<dbReference type="Pfam" id="PF02518">
    <property type="entry name" value="HATPase_c"/>
    <property type="match status" value="1"/>
</dbReference>
<dbReference type="Gene3D" id="3.30.450.20">
    <property type="entry name" value="PAS domain"/>
    <property type="match status" value="4"/>
</dbReference>
<dbReference type="PROSITE" id="PS50112">
    <property type="entry name" value="PAS"/>
    <property type="match status" value="1"/>
</dbReference>
<dbReference type="InterPro" id="IPR005467">
    <property type="entry name" value="His_kinase_dom"/>
</dbReference>
<evidence type="ECO:0000256" key="5">
    <source>
        <dbReference type="ARBA" id="ARBA00022777"/>
    </source>
</evidence>
<dbReference type="SUPFAM" id="SSF47384">
    <property type="entry name" value="Homodimeric domain of signal transducing histidine kinase"/>
    <property type="match status" value="1"/>
</dbReference>
<dbReference type="PANTHER" id="PTHR43304">
    <property type="entry name" value="PHYTOCHROME-LIKE PROTEIN CPH1"/>
    <property type="match status" value="1"/>
</dbReference>
<keyword evidence="11" id="KW-1185">Reference proteome</keyword>
<protein>
    <recommendedName>
        <fullName evidence="2">histidine kinase</fullName>
        <ecNumber evidence="2">2.7.13.3</ecNumber>
    </recommendedName>
</protein>
<dbReference type="EC" id="2.7.13.3" evidence="2"/>
<dbReference type="InterPro" id="IPR013656">
    <property type="entry name" value="PAS_4"/>
</dbReference>
<feature type="coiled-coil region" evidence="6">
    <location>
        <begin position="272"/>
        <end position="352"/>
    </location>
</feature>
<dbReference type="Pfam" id="PF08448">
    <property type="entry name" value="PAS_4"/>
    <property type="match status" value="3"/>
</dbReference>
<dbReference type="CDD" id="cd00082">
    <property type="entry name" value="HisKA"/>
    <property type="match status" value="1"/>
</dbReference>
<keyword evidence="5" id="KW-0418">Kinase</keyword>
<evidence type="ECO:0000256" key="6">
    <source>
        <dbReference type="SAM" id="Coils"/>
    </source>
</evidence>
<dbReference type="SMART" id="SM00388">
    <property type="entry name" value="HisKA"/>
    <property type="match status" value="1"/>
</dbReference>
<name>A0ABP8J2T1_9BACT</name>
<dbReference type="Gene3D" id="3.30.565.10">
    <property type="entry name" value="Histidine kinase-like ATPase, C-terminal domain"/>
    <property type="match status" value="1"/>
</dbReference>
<dbReference type="InterPro" id="IPR036890">
    <property type="entry name" value="HATPase_C_sf"/>
</dbReference>
<proteinExistence type="predicted"/>
<comment type="catalytic activity">
    <reaction evidence="1">
        <text>ATP + protein L-histidine = ADP + protein N-phospho-L-histidine.</text>
        <dbReference type="EC" id="2.7.13.3"/>
    </reaction>
</comment>
<reference evidence="11" key="1">
    <citation type="journal article" date="2019" name="Int. J. Syst. Evol. Microbiol.">
        <title>The Global Catalogue of Microorganisms (GCM) 10K type strain sequencing project: providing services to taxonomists for standard genome sequencing and annotation.</title>
        <authorList>
            <consortium name="The Broad Institute Genomics Platform"/>
            <consortium name="The Broad Institute Genome Sequencing Center for Infectious Disease"/>
            <person name="Wu L."/>
            <person name="Ma J."/>
        </authorList>
    </citation>
    <scope>NUCLEOTIDE SEQUENCE [LARGE SCALE GENOMIC DNA]</scope>
    <source>
        <strain evidence="11">JCM 17924</strain>
    </source>
</reference>
<dbReference type="Proteomes" id="UP001500454">
    <property type="component" value="Unassembled WGS sequence"/>
</dbReference>
<dbReference type="PANTHER" id="PTHR43304:SF1">
    <property type="entry name" value="PAC DOMAIN-CONTAINING PROTEIN"/>
    <property type="match status" value="1"/>
</dbReference>
<dbReference type="PRINTS" id="PR00344">
    <property type="entry name" value="BCTRLSENSOR"/>
</dbReference>
<accession>A0ABP8J2T1</accession>
<evidence type="ECO:0000313" key="11">
    <source>
        <dbReference type="Proteomes" id="UP001500454"/>
    </source>
</evidence>
<dbReference type="Gene3D" id="1.10.287.130">
    <property type="match status" value="1"/>
</dbReference>
<evidence type="ECO:0000259" key="8">
    <source>
        <dbReference type="PROSITE" id="PS50112"/>
    </source>
</evidence>
<dbReference type="InterPro" id="IPR052162">
    <property type="entry name" value="Sensor_kinase/Photoreceptor"/>
</dbReference>
<organism evidence="10 11">
    <name type="scientific">Hymenobacter koreensis</name>
    <dbReference type="NCBI Taxonomy" id="1084523"/>
    <lineage>
        <taxon>Bacteria</taxon>
        <taxon>Pseudomonadati</taxon>
        <taxon>Bacteroidota</taxon>
        <taxon>Cytophagia</taxon>
        <taxon>Cytophagales</taxon>
        <taxon>Hymenobacteraceae</taxon>
        <taxon>Hymenobacter</taxon>
    </lineage>
</organism>
<evidence type="ECO:0000256" key="3">
    <source>
        <dbReference type="ARBA" id="ARBA00022553"/>
    </source>
</evidence>
<evidence type="ECO:0000256" key="4">
    <source>
        <dbReference type="ARBA" id="ARBA00022679"/>
    </source>
</evidence>
<dbReference type="InterPro" id="IPR003594">
    <property type="entry name" value="HATPase_dom"/>
</dbReference>
<keyword evidence="6" id="KW-0175">Coiled coil</keyword>
<dbReference type="SUPFAM" id="SSF55785">
    <property type="entry name" value="PYP-like sensor domain (PAS domain)"/>
    <property type="match status" value="3"/>
</dbReference>
<feature type="domain" description="PAC" evidence="9">
    <location>
        <begin position="545"/>
        <end position="596"/>
    </location>
</feature>
<gene>
    <name evidence="10" type="ORF">GCM10023186_25700</name>
</gene>
<evidence type="ECO:0000313" key="10">
    <source>
        <dbReference type="EMBL" id="GAA4383984.1"/>
    </source>
</evidence>
<feature type="coiled-coil region" evidence="6">
    <location>
        <begin position="594"/>
        <end position="621"/>
    </location>
</feature>
<dbReference type="SUPFAM" id="SSF55874">
    <property type="entry name" value="ATPase domain of HSP90 chaperone/DNA topoisomerase II/histidine kinase"/>
    <property type="match status" value="1"/>
</dbReference>
<dbReference type="NCBIfam" id="TIGR00229">
    <property type="entry name" value="sensory_box"/>
    <property type="match status" value="1"/>
</dbReference>
<dbReference type="InterPro" id="IPR000014">
    <property type="entry name" value="PAS"/>
</dbReference>
<dbReference type="SMART" id="SM00387">
    <property type="entry name" value="HATPase_c"/>
    <property type="match status" value="1"/>
</dbReference>
<feature type="domain" description="Histidine kinase" evidence="7">
    <location>
        <begin position="628"/>
        <end position="843"/>
    </location>
</feature>
<dbReference type="InterPro" id="IPR000700">
    <property type="entry name" value="PAS-assoc_C"/>
</dbReference>
<comment type="caution">
    <text evidence="10">The sequence shown here is derived from an EMBL/GenBank/DDBJ whole genome shotgun (WGS) entry which is preliminary data.</text>
</comment>
<dbReference type="CDD" id="cd00130">
    <property type="entry name" value="PAS"/>
    <property type="match status" value="1"/>
</dbReference>
<evidence type="ECO:0000256" key="1">
    <source>
        <dbReference type="ARBA" id="ARBA00000085"/>
    </source>
</evidence>
<keyword evidence="4" id="KW-0808">Transferase</keyword>
<dbReference type="SMART" id="SM00091">
    <property type="entry name" value="PAS"/>
    <property type="match status" value="3"/>
</dbReference>
<evidence type="ECO:0000256" key="2">
    <source>
        <dbReference type="ARBA" id="ARBA00012438"/>
    </source>
</evidence>